<dbReference type="AlphaFoldDB" id="A0A8R7QQG0"/>
<accession>A0A8R7QQG0</accession>
<protein>
    <submittedName>
        <fullName evidence="1">Uncharacterized protein</fullName>
    </submittedName>
</protein>
<evidence type="ECO:0000313" key="1">
    <source>
        <dbReference type="EnsemblPlants" id="TuG1812G0600001129.01.T01"/>
    </source>
</evidence>
<dbReference type="Proteomes" id="UP000015106">
    <property type="component" value="Chromosome 6"/>
</dbReference>
<proteinExistence type="predicted"/>
<organism evidence="1 2">
    <name type="scientific">Triticum urartu</name>
    <name type="common">Red wild einkorn</name>
    <name type="synonym">Crithodium urartu</name>
    <dbReference type="NCBI Taxonomy" id="4572"/>
    <lineage>
        <taxon>Eukaryota</taxon>
        <taxon>Viridiplantae</taxon>
        <taxon>Streptophyta</taxon>
        <taxon>Embryophyta</taxon>
        <taxon>Tracheophyta</taxon>
        <taxon>Spermatophyta</taxon>
        <taxon>Magnoliopsida</taxon>
        <taxon>Liliopsida</taxon>
        <taxon>Poales</taxon>
        <taxon>Poaceae</taxon>
        <taxon>BOP clade</taxon>
        <taxon>Pooideae</taxon>
        <taxon>Triticodae</taxon>
        <taxon>Triticeae</taxon>
        <taxon>Triticinae</taxon>
        <taxon>Triticum</taxon>
    </lineage>
</organism>
<evidence type="ECO:0000313" key="2">
    <source>
        <dbReference type="Proteomes" id="UP000015106"/>
    </source>
</evidence>
<reference evidence="1" key="2">
    <citation type="submission" date="2018-03" db="EMBL/GenBank/DDBJ databases">
        <title>The Triticum urartu genome reveals the dynamic nature of wheat genome evolution.</title>
        <authorList>
            <person name="Ling H."/>
            <person name="Ma B."/>
            <person name="Shi X."/>
            <person name="Liu H."/>
            <person name="Dong L."/>
            <person name="Sun H."/>
            <person name="Cao Y."/>
            <person name="Gao Q."/>
            <person name="Zheng S."/>
            <person name="Li Y."/>
            <person name="Yu Y."/>
            <person name="Du H."/>
            <person name="Qi M."/>
            <person name="Li Y."/>
            <person name="Yu H."/>
            <person name="Cui Y."/>
            <person name="Wang N."/>
            <person name="Chen C."/>
            <person name="Wu H."/>
            <person name="Zhao Y."/>
            <person name="Zhang J."/>
            <person name="Li Y."/>
            <person name="Zhou W."/>
            <person name="Zhang B."/>
            <person name="Hu W."/>
            <person name="Eijk M."/>
            <person name="Tang J."/>
            <person name="Witsenboer H."/>
            <person name="Zhao S."/>
            <person name="Li Z."/>
            <person name="Zhang A."/>
            <person name="Wang D."/>
            <person name="Liang C."/>
        </authorList>
    </citation>
    <scope>NUCLEOTIDE SEQUENCE [LARGE SCALE GENOMIC DNA]</scope>
    <source>
        <strain evidence="1">cv. G1812</strain>
    </source>
</reference>
<dbReference type="Gramene" id="TuG1812G0600001129.01.T01">
    <property type="protein sequence ID" value="TuG1812G0600001129.01.T01"/>
    <property type="gene ID" value="TuG1812G0600001129.01"/>
</dbReference>
<name>A0A8R7QQG0_TRIUA</name>
<keyword evidence="2" id="KW-1185">Reference proteome</keyword>
<dbReference type="EnsemblPlants" id="TuG1812G0600001129.01.T01">
    <property type="protein sequence ID" value="TuG1812G0600001129.01.T01"/>
    <property type="gene ID" value="TuG1812G0600001129.01"/>
</dbReference>
<reference evidence="2" key="1">
    <citation type="journal article" date="2013" name="Nature">
        <title>Draft genome of the wheat A-genome progenitor Triticum urartu.</title>
        <authorList>
            <person name="Ling H.Q."/>
            <person name="Zhao S."/>
            <person name="Liu D."/>
            <person name="Wang J."/>
            <person name="Sun H."/>
            <person name="Zhang C."/>
            <person name="Fan H."/>
            <person name="Li D."/>
            <person name="Dong L."/>
            <person name="Tao Y."/>
            <person name="Gao C."/>
            <person name="Wu H."/>
            <person name="Li Y."/>
            <person name="Cui Y."/>
            <person name="Guo X."/>
            <person name="Zheng S."/>
            <person name="Wang B."/>
            <person name="Yu K."/>
            <person name="Liang Q."/>
            <person name="Yang W."/>
            <person name="Lou X."/>
            <person name="Chen J."/>
            <person name="Feng M."/>
            <person name="Jian J."/>
            <person name="Zhang X."/>
            <person name="Luo G."/>
            <person name="Jiang Y."/>
            <person name="Liu J."/>
            <person name="Wang Z."/>
            <person name="Sha Y."/>
            <person name="Zhang B."/>
            <person name="Wu H."/>
            <person name="Tang D."/>
            <person name="Shen Q."/>
            <person name="Xue P."/>
            <person name="Zou S."/>
            <person name="Wang X."/>
            <person name="Liu X."/>
            <person name="Wang F."/>
            <person name="Yang Y."/>
            <person name="An X."/>
            <person name="Dong Z."/>
            <person name="Zhang K."/>
            <person name="Zhang X."/>
            <person name="Luo M.C."/>
            <person name="Dvorak J."/>
            <person name="Tong Y."/>
            <person name="Wang J."/>
            <person name="Yang H."/>
            <person name="Li Z."/>
            <person name="Wang D."/>
            <person name="Zhang A."/>
            <person name="Wang J."/>
        </authorList>
    </citation>
    <scope>NUCLEOTIDE SEQUENCE</scope>
    <source>
        <strain evidence="2">cv. G1812</strain>
    </source>
</reference>
<sequence length="157" mass="18625">AEWCNKTNLLKYLFKYLTKGHDVARIRFQPTVECRAFVALGVTTRRNEILKFVECRYLSACEAYWHMLAFNIHGRQPAVDRLVVHLPRVFIRSYLGTRKVALIFVGKTTKNNGYNYRENKLLWMNNLQQTEPWLSYYYLLSFSASFGLQEFHRNFIG</sequence>
<reference evidence="1" key="3">
    <citation type="submission" date="2022-06" db="UniProtKB">
        <authorList>
            <consortium name="EnsemblPlants"/>
        </authorList>
    </citation>
    <scope>IDENTIFICATION</scope>
</reference>